<comment type="similarity">
    <text evidence="2">Belongs to the binding-protein-dependent transport system permease family. FecCD subfamily.</text>
</comment>
<keyword evidence="5 8" id="KW-0812">Transmembrane</keyword>
<keyword evidence="4" id="KW-1003">Cell membrane</keyword>
<evidence type="ECO:0000256" key="7">
    <source>
        <dbReference type="ARBA" id="ARBA00023136"/>
    </source>
</evidence>
<feature type="transmembrane region" description="Helical" evidence="8">
    <location>
        <begin position="278"/>
        <end position="297"/>
    </location>
</feature>
<feature type="transmembrane region" description="Helical" evidence="8">
    <location>
        <begin position="61"/>
        <end position="82"/>
    </location>
</feature>
<sequence length="334" mass="35776">MTCLKNPSSRSNWSFAALMTAVLFSLALVFILSLRFGATPVTFHEIIDQFQSQSGTIYELRLPRVLCAMLVGIAASVAGAILQTVLRNPLASPDVIGATAGGGLVTVVIILLAPLTPAIWLPFYSMAGSAAASLIIFLLAYRRQGTSMIRLALVGIAVSSALQAIIKMLIVKYAMSSSQALVWLKGSLYARSLQHVEMLWPWTAAGLLAAMLLVRYLNVLKLDESVLVSLGTRVRMVRTVLLIVALALSASSASISGNLSFVGLIIPHLSHKLVGENFIRSLPFTAALGALLVMLGDMIGRILIPPMEIPVGIITSLIGAPYFVYLIFKQGQKK</sequence>
<dbReference type="Pfam" id="PF01032">
    <property type="entry name" value="FecCD"/>
    <property type="match status" value="1"/>
</dbReference>
<evidence type="ECO:0000313" key="9">
    <source>
        <dbReference type="EMBL" id="SCY88444.1"/>
    </source>
</evidence>
<evidence type="ECO:0000256" key="2">
    <source>
        <dbReference type="ARBA" id="ARBA00007935"/>
    </source>
</evidence>
<dbReference type="GO" id="GO:0033214">
    <property type="term" value="P:siderophore-iron import into cell"/>
    <property type="evidence" value="ECO:0007669"/>
    <property type="project" value="TreeGrafter"/>
</dbReference>
<comment type="subcellular location">
    <subcellularLocation>
        <location evidence="1">Cell membrane</location>
        <topology evidence="1">Multi-pass membrane protein</topology>
    </subcellularLocation>
</comment>
<dbReference type="STRING" id="582692.SAMN05720606_111105"/>
<gene>
    <name evidence="9" type="ORF">SAMN05720606_111105</name>
</gene>
<evidence type="ECO:0000256" key="1">
    <source>
        <dbReference type="ARBA" id="ARBA00004651"/>
    </source>
</evidence>
<dbReference type="PANTHER" id="PTHR30472:SF25">
    <property type="entry name" value="ABC TRANSPORTER PERMEASE PROTEIN MJ0876-RELATED"/>
    <property type="match status" value="1"/>
</dbReference>
<dbReference type="InterPro" id="IPR000522">
    <property type="entry name" value="ABC_transptr_permease_BtuC"/>
</dbReference>
<dbReference type="SUPFAM" id="SSF81345">
    <property type="entry name" value="ABC transporter involved in vitamin B12 uptake, BtuC"/>
    <property type="match status" value="1"/>
</dbReference>
<evidence type="ECO:0000256" key="6">
    <source>
        <dbReference type="ARBA" id="ARBA00022989"/>
    </source>
</evidence>
<dbReference type="RefSeq" id="WP_090921973.1">
    <property type="nucleotide sequence ID" value="NZ_FMVM01000011.1"/>
</dbReference>
<dbReference type="AlphaFoldDB" id="A0A1G5JJU5"/>
<evidence type="ECO:0000313" key="10">
    <source>
        <dbReference type="Proteomes" id="UP000198538"/>
    </source>
</evidence>
<keyword evidence="6 8" id="KW-1133">Transmembrane helix</keyword>
<organism evidence="9 10">
    <name type="scientific">Paenibacillus polysaccharolyticus</name>
    <dbReference type="NCBI Taxonomy" id="582692"/>
    <lineage>
        <taxon>Bacteria</taxon>
        <taxon>Bacillati</taxon>
        <taxon>Bacillota</taxon>
        <taxon>Bacilli</taxon>
        <taxon>Bacillales</taxon>
        <taxon>Paenibacillaceae</taxon>
        <taxon>Paenibacillus</taxon>
    </lineage>
</organism>
<dbReference type="GO" id="GO:0022857">
    <property type="term" value="F:transmembrane transporter activity"/>
    <property type="evidence" value="ECO:0007669"/>
    <property type="project" value="InterPro"/>
</dbReference>
<dbReference type="Proteomes" id="UP000198538">
    <property type="component" value="Unassembled WGS sequence"/>
</dbReference>
<evidence type="ECO:0000256" key="4">
    <source>
        <dbReference type="ARBA" id="ARBA00022475"/>
    </source>
</evidence>
<feature type="transmembrane region" description="Helical" evidence="8">
    <location>
        <begin position="239"/>
        <end position="266"/>
    </location>
</feature>
<evidence type="ECO:0000256" key="8">
    <source>
        <dbReference type="SAM" id="Phobius"/>
    </source>
</evidence>
<feature type="transmembrane region" description="Helical" evidence="8">
    <location>
        <begin position="94"/>
        <end position="113"/>
    </location>
</feature>
<dbReference type="CDD" id="cd06550">
    <property type="entry name" value="TM_ABC_iron-siderophores_like"/>
    <property type="match status" value="1"/>
</dbReference>
<dbReference type="Gene3D" id="1.10.3470.10">
    <property type="entry name" value="ABC transporter involved in vitamin B12 uptake, BtuC"/>
    <property type="match status" value="1"/>
</dbReference>
<dbReference type="FunFam" id="1.10.3470.10:FF:000001">
    <property type="entry name" value="Vitamin B12 ABC transporter permease BtuC"/>
    <property type="match status" value="1"/>
</dbReference>
<evidence type="ECO:0000256" key="5">
    <source>
        <dbReference type="ARBA" id="ARBA00022692"/>
    </source>
</evidence>
<accession>A0A1G5JJU5</accession>
<evidence type="ECO:0000256" key="3">
    <source>
        <dbReference type="ARBA" id="ARBA00022448"/>
    </source>
</evidence>
<dbReference type="InterPro" id="IPR037294">
    <property type="entry name" value="ABC_BtuC-like"/>
</dbReference>
<keyword evidence="3" id="KW-0813">Transport</keyword>
<dbReference type="GO" id="GO:0005886">
    <property type="term" value="C:plasma membrane"/>
    <property type="evidence" value="ECO:0007669"/>
    <property type="project" value="UniProtKB-SubCell"/>
</dbReference>
<feature type="transmembrane region" description="Helical" evidence="8">
    <location>
        <begin position="119"/>
        <end position="139"/>
    </location>
</feature>
<reference evidence="10" key="1">
    <citation type="submission" date="2016-10" db="EMBL/GenBank/DDBJ databases">
        <authorList>
            <person name="Varghese N."/>
            <person name="Submissions S."/>
        </authorList>
    </citation>
    <scope>NUCLEOTIDE SEQUENCE [LARGE SCALE GENOMIC DNA]</scope>
    <source>
        <strain evidence="10">BL9</strain>
    </source>
</reference>
<keyword evidence="10" id="KW-1185">Reference proteome</keyword>
<name>A0A1G5JJU5_9BACL</name>
<proteinExistence type="inferred from homology"/>
<dbReference type="EMBL" id="FMVM01000011">
    <property type="protein sequence ID" value="SCY88444.1"/>
    <property type="molecule type" value="Genomic_DNA"/>
</dbReference>
<protein>
    <submittedName>
        <fullName evidence="9">Iron complex transport system permease protein</fullName>
    </submittedName>
</protein>
<feature type="transmembrane region" description="Helical" evidence="8">
    <location>
        <begin position="309"/>
        <end position="328"/>
    </location>
</feature>
<feature type="transmembrane region" description="Helical" evidence="8">
    <location>
        <begin position="199"/>
        <end position="218"/>
    </location>
</feature>
<dbReference type="PANTHER" id="PTHR30472">
    <property type="entry name" value="FERRIC ENTEROBACTIN TRANSPORT SYSTEM PERMEASE PROTEIN"/>
    <property type="match status" value="1"/>
</dbReference>
<feature type="transmembrane region" description="Helical" evidence="8">
    <location>
        <begin position="151"/>
        <end position="175"/>
    </location>
</feature>
<keyword evidence="7 8" id="KW-0472">Membrane</keyword>